<protein>
    <recommendedName>
        <fullName evidence="3">NIPSNAP protein</fullName>
    </recommendedName>
</protein>
<gene>
    <name evidence="1" type="ORF">SAMN05444164_2022</name>
</gene>
<dbReference type="EMBL" id="FNTH01000001">
    <property type="protein sequence ID" value="SEC51318.1"/>
    <property type="molecule type" value="Genomic_DNA"/>
</dbReference>
<sequence length="205" mass="22894">MPDINYRVLRFDELIVQPNRGEEIAATLKADGAPSDAQMLGVFVPLIGISSNVVTVATSWTGEPAAAAYQHTKAVDVRSRLFDVLARGQAPCTADGIYTHRWFVVAPDQVQALTEMSVEAWKSSEADTAMRIAGFWRCREPNANGEAVVLMIVNYPSLAAWDESRYWKPKPTHQAQPNRDVWGGLFARRREILRDSWVTVHRLAT</sequence>
<accession>A0A1H4T4U4</accession>
<organism evidence="1 2">
    <name type="scientific">Bradyrhizobium erythrophlei</name>
    <dbReference type="NCBI Taxonomy" id="1437360"/>
    <lineage>
        <taxon>Bacteria</taxon>
        <taxon>Pseudomonadati</taxon>
        <taxon>Pseudomonadota</taxon>
        <taxon>Alphaproteobacteria</taxon>
        <taxon>Hyphomicrobiales</taxon>
        <taxon>Nitrobacteraceae</taxon>
        <taxon>Bradyrhizobium</taxon>
    </lineage>
</organism>
<evidence type="ECO:0008006" key="3">
    <source>
        <dbReference type="Google" id="ProtNLM"/>
    </source>
</evidence>
<dbReference type="Proteomes" id="UP000198992">
    <property type="component" value="Unassembled WGS sequence"/>
</dbReference>
<evidence type="ECO:0000313" key="2">
    <source>
        <dbReference type="Proteomes" id="UP000198992"/>
    </source>
</evidence>
<reference evidence="1 2" key="1">
    <citation type="submission" date="2016-10" db="EMBL/GenBank/DDBJ databases">
        <authorList>
            <person name="de Groot N.N."/>
        </authorList>
    </citation>
    <scope>NUCLEOTIDE SEQUENCE [LARGE SCALE GENOMIC DNA]</scope>
    <source>
        <strain evidence="1 2">MT12</strain>
    </source>
</reference>
<evidence type="ECO:0000313" key="1">
    <source>
        <dbReference type="EMBL" id="SEC51318.1"/>
    </source>
</evidence>
<proteinExistence type="predicted"/>
<dbReference type="RefSeq" id="WP_092115362.1">
    <property type="nucleotide sequence ID" value="NZ_FNTH01000001.1"/>
</dbReference>
<dbReference type="OrthoDB" id="8216231at2"/>
<name>A0A1H4T4U4_9BRAD</name>
<dbReference type="AlphaFoldDB" id="A0A1H4T4U4"/>